<organism evidence="2 4">
    <name type="scientific">Shewanella chilikensis</name>
    <dbReference type="NCBI Taxonomy" id="558541"/>
    <lineage>
        <taxon>Bacteria</taxon>
        <taxon>Pseudomonadati</taxon>
        <taxon>Pseudomonadota</taxon>
        <taxon>Gammaproteobacteria</taxon>
        <taxon>Alteromonadales</taxon>
        <taxon>Shewanellaceae</taxon>
        <taxon>Shewanella</taxon>
    </lineage>
</organism>
<keyword evidence="3" id="KW-1185">Reference proteome</keyword>
<dbReference type="SUPFAM" id="SSF53850">
    <property type="entry name" value="Periplasmic binding protein-like II"/>
    <property type="match status" value="1"/>
</dbReference>
<dbReference type="Proteomes" id="UP000502117">
    <property type="component" value="Chromosome"/>
</dbReference>
<dbReference type="Gene3D" id="3.40.190.10">
    <property type="entry name" value="Periplasmic binding protein-like II"/>
    <property type="match status" value="2"/>
</dbReference>
<evidence type="ECO:0000313" key="2">
    <source>
        <dbReference type="EMBL" id="QIJ04448.1"/>
    </source>
</evidence>
<dbReference type="EMBL" id="CP045857">
    <property type="protein sequence ID" value="QIJ04448.1"/>
    <property type="molecule type" value="Genomic_DNA"/>
</dbReference>
<dbReference type="EMBL" id="QJSY01000029">
    <property type="protein sequence ID" value="PYE56779.1"/>
    <property type="molecule type" value="Genomic_DNA"/>
</dbReference>
<accession>A0A6G7LRN3</accession>
<reference evidence="2 4" key="2">
    <citation type="submission" date="2019-11" db="EMBL/GenBank/DDBJ databases">
        <title>Complete Genome Sequence of Shewanella chilikensis Strain DC57, Isolated from Corroded Seal Rings at a floating production facility in Australia.</title>
        <authorList>
            <person name="Salgar-Chaparro S.J."/>
            <person name="Castillo-Villamizar G.A."/>
            <person name="Poehlein A."/>
            <person name="Daniel R."/>
            <person name="Machuca L."/>
        </authorList>
    </citation>
    <scope>NUCLEOTIDE SEQUENCE [LARGE SCALE GENOMIC DNA]</scope>
    <source>
        <strain evidence="2 4">DC57</strain>
    </source>
</reference>
<dbReference type="RefSeq" id="WP_101057044.1">
    <property type="nucleotide sequence ID" value="NZ_BMXX01000027.1"/>
</dbReference>
<evidence type="ECO:0000313" key="4">
    <source>
        <dbReference type="Proteomes" id="UP000502117"/>
    </source>
</evidence>
<dbReference type="GeneID" id="99800048"/>
<gene>
    <name evidence="1" type="ORF">C8J23_12946</name>
    <name evidence="2" type="ORF">GII14_09925</name>
</gene>
<dbReference type="PANTHER" id="PTHR38834:SF3">
    <property type="entry name" value="SOLUTE-BINDING PROTEIN FAMILY 3_N-TERMINAL DOMAIN-CONTAINING PROTEIN"/>
    <property type="match status" value="1"/>
</dbReference>
<dbReference type="KEGG" id="schk:GII14_09925"/>
<protein>
    <submittedName>
        <fullName evidence="1">Amino acid ABC transporter substrate-binding protein (PAAT family)</fullName>
    </submittedName>
    <submittedName>
        <fullName evidence="2">Transporter substrate-binding domain-containing protein</fullName>
    </submittedName>
</protein>
<evidence type="ECO:0000313" key="1">
    <source>
        <dbReference type="EMBL" id="PYE56779.1"/>
    </source>
</evidence>
<dbReference type="Proteomes" id="UP000247584">
    <property type="component" value="Unassembled WGS sequence"/>
</dbReference>
<proteinExistence type="predicted"/>
<name>A0A6G7LRN3_9GAMM</name>
<reference evidence="1 3" key="1">
    <citation type="submission" date="2018-06" db="EMBL/GenBank/DDBJ databases">
        <title>Genomic Encyclopedia of Type Strains, Phase III (KMG-III): the genomes of soil and plant-associated and newly described type strains.</title>
        <authorList>
            <person name="Whitman W."/>
        </authorList>
    </citation>
    <scope>NUCLEOTIDE SEQUENCE [LARGE SCALE GENOMIC DNA]</scope>
    <source>
        <strain evidence="1 3">JC5</strain>
    </source>
</reference>
<dbReference type="PANTHER" id="PTHR38834">
    <property type="entry name" value="PERIPLASMIC SUBSTRATE BINDING PROTEIN FAMILY 3"/>
    <property type="match status" value="1"/>
</dbReference>
<sequence>MAKTAITFFGRSALFILLLLLLYSGSPVARADTLQLSSLNWPPYSGQMLQQQGACVAVVKAALAAMGHELKVNFYPWSRAIKLAGMPGSPYLGYFPEYYHQSDKFIFSKPLGFSQLALVEQVQRPVSWQQLQDLQRYNLGVVKDYVNTESLDRAMDSGRQPFELANSDEQNLRKLAAARIDAVVIDANVYRYLLRQQGMEELEGKLKLNRQLLASKGLLVAFRNSEEGQRWRDIFDQGLARIDAKSILEQHLKYH</sequence>
<dbReference type="AlphaFoldDB" id="A0A6G7LRN3"/>
<evidence type="ECO:0000313" key="3">
    <source>
        <dbReference type="Proteomes" id="UP000247584"/>
    </source>
</evidence>